<keyword evidence="3" id="KW-1185">Reference proteome</keyword>
<evidence type="ECO:0000313" key="2">
    <source>
        <dbReference type="EMBL" id="KAK7899045.1"/>
    </source>
</evidence>
<dbReference type="AlphaFoldDB" id="A0AAW0NKI2"/>
<organism evidence="2 3">
    <name type="scientific">Mugilogobius chulae</name>
    <name type="common">yellowstripe goby</name>
    <dbReference type="NCBI Taxonomy" id="88201"/>
    <lineage>
        <taxon>Eukaryota</taxon>
        <taxon>Metazoa</taxon>
        <taxon>Chordata</taxon>
        <taxon>Craniata</taxon>
        <taxon>Vertebrata</taxon>
        <taxon>Euteleostomi</taxon>
        <taxon>Actinopterygii</taxon>
        <taxon>Neopterygii</taxon>
        <taxon>Teleostei</taxon>
        <taxon>Neoteleostei</taxon>
        <taxon>Acanthomorphata</taxon>
        <taxon>Gobiaria</taxon>
        <taxon>Gobiiformes</taxon>
        <taxon>Gobioidei</taxon>
        <taxon>Gobiidae</taxon>
        <taxon>Gobionellinae</taxon>
        <taxon>Mugilogobius</taxon>
    </lineage>
</organism>
<feature type="region of interest" description="Disordered" evidence="1">
    <location>
        <begin position="84"/>
        <end position="123"/>
    </location>
</feature>
<reference evidence="3" key="1">
    <citation type="submission" date="2024-04" db="EMBL/GenBank/DDBJ databases">
        <title>Salinicola lusitanus LLJ914,a marine bacterium isolated from the Okinawa Trough.</title>
        <authorList>
            <person name="Li J."/>
        </authorList>
    </citation>
    <scope>NUCLEOTIDE SEQUENCE [LARGE SCALE GENOMIC DNA]</scope>
</reference>
<evidence type="ECO:0000313" key="3">
    <source>
        <dbReference type="Proteomes" id="UP001460270"/>
    </source>
</evidence>
<dbReference type="EMBL" id="JBBPFD010000014">
    <property type="protein sequence ID" value="KAK7899045.1"/>
    <property type="molecule type" value="Genomic_DNA"/>
</dbReference>
<feature type="compositionally biased region" description="Basic and acidic residues" evidence="1">
    <location>
        <begin position="97"/>
        <end position="108"/>
    </location>
</feature>
<protein>
    <submittedName>
        <fullName evidence="2">Uncharacterized protein</fullName>
    </submittedName>
</protein>
<evidence type="ECO:0000256" key="1">
    <source>
        <dbReference type="SAM" id="MobiDB-lite"/>
    </source>
</evidence>
<dbReference type="Proteomes" id="UP001460270">
    <property type="component" value="Unassembled WGS sequence"/>
</dbReference>
<name>A0AAW0NKI2_9GOBI</name>
<accession>A0AAW0NKI2</accession>
<sequence length="123" mass="13489">MFCSMLEVSWAEGGVGRGRRRARHRKISWRLGGGRWLGRRGGGGPCRGRFSRFVRNEHPVGVMISERSGRTLVHLYPDRSARSLANGQLNGSVSKGSHKEDGLLRSKGLDGSGGYEDGPAKKR</sequence>
<comment type="caution">
    <text evidence="2">The sequence shown here is derived from an EMBL/GenBank/DDBJ whole genome shotgun (WGS) entry which is preliminary data.</text>
</comment>
<feature type="compositionally biased region" description="Polar residues" evidence="1">
    <location>
        <begin position="84"/>
        <end position="95"/>
    </location>
</feature>
<gene>
    <name evidence="2" type="ORF">WMY93_019898</name>
</gene>
<proteinExistence type="predicted"/>